<feature type="compositionally biased region" description="Polar residues" evidence="1">
    <location>
        <begin position="50"/>
        <end position="60"/>
    </location>
</feature>
<evidence type="ECO:0000256" key="1">
    <source>
        <dbReference type="SAM" id="MobiDB-lite"/>
    </source>
</evidence>
<protein>
    <submittedName>
        <fullName evidence="2">Uncharacterized protein</fullName>
    </submittedName>
</protein>
<sequence>MSHQTRGYLLHVHWSKRSPLIKRAPSYARITLAPETPPPAEISSAHLGRSFSSTTNPQRSTQRHLDISAHCRSSSLAADVNVVGALQTTLHCTELALYHTRYPPNHSATVAYDCSPNSQEHTASQTILSFSVHCCVRYFRHYQRYRFVTGTPWSFAYKPIHDPSRSAVNIYEPPSTIAIVFQPSASIKSNKQSNTSET</sequence>
<evidence type="ECO:0000313" key="3">
    <source>
        <dbReference type="Proteomes" id="UP000235672"/>
    </source>
</evidence>
<gene>
    <name evidence="2" type="ORF">NA56DRAFT_697551</name>
</gene>
<dbReference type="EMBL" id="KZ613466">
    <property type="protein sequence ID" value="PMD27373.1"/>
    <property type="molecule type" value="Genomic_DNA"/>
</dbReference>
<dbReference type="AlphaFoldDB" id="A0A2J6QM77"/>
<reference evidence="2 3" key="1">
    <citation type="submission" date="2016-05" db="EMBL/GenBank/DDBJ databases">
        <title>A degradative enzymes factory behind the ericoid mycorrhizal symbiosis.</title>
        <authorList>
            <consortium name="DOE Joint Genome Institute"/>
            <person name="Martino E."/>
            <person name="Morin E."/>
            <person name="Grelet G."/>
            <person name="Kuo A."/>
            <person name="Kohler A."/>
            <person name="Daghino S."/>
            <person name="Barry K."/>
            <person name="Choi C."/>
            <person name="Cichocki N."/>
            <person name="Clum A."/>
            <person name="Copeland A."/>
            <person name="Hainaut M."/>
            <person name="Haridas S."/>
            <person name="Labutti K."/>
            <person name="Lindquist E."/>
            <person name="Lipzen A."/>
            <person name="Khouja H.-R."/>
            <person name="Murat C."/>
            <person name="Ohm R."/>
            <person name="Olson A."/>
            <person name="Spatafora J."/>
            <person name="Veneault-Fourrey C."/>
            <person name="Henrissat B."/>
            <person name="Grigoriev I."/>
            <person name="Martin F."/>
            <person name="Perotto S."/>
        </authorList>
    </citation>
    <scope>NUCLEOTIDE SEQUENCE [LARGE SCALE GENOMIC DNA]</scope>
    <source>
        <strain evidence="2 3">UAMH 7357</strain>
    </source>
</reference>
<dbReference type="Proteomes" id="UP000235672">
    <property type="component" value="Unassembled WGS sequence"/>
</dbReference>
<feature type="region of interest" description="Disordered" evidence="1">
    <location>
        <begin position="33"/>
        <end position="63"/>
    </location>
</feature>
<evidence type="ECO:0000313" key="2">
    <source>
        <dbReference type="EMBL" id="PMD27373.1"/>
    </source>
</evidence>
<proteinExistence type="predicted"/>
<organism evidence="2 3">
    <name type="scientific">Hyaloscypha hepaticicola</name>
    <dbReference type="NCBI Taxonomy" id="2082293"/>
    <lineage>
        <taxon>Eukaryota</taxon>
        <taxon>Fungi</taxon>
        <taxon>Dikarya</taxon>
        <taxon>Ascomycota</taxon>
        <taxon>Pezizomycotina</taxon>
        <taxon>Leotiomycetes</taxon>
        <taxon>Helotiales</taxon>
        <taxon>Hyaloscyphaceae</taxon>
        <taxon>Hyaloscypha</taxon>
    </lineage>
</organism>
<accession>A0A2J6QM77</accession>
<keyword evidence="3" id="KW-1185">Reference proteome</keyword>
<name>A0A2J6QM77_9HELO</name>